<keyword evidence="2" id="KW-1185">Reference proteome</keyword>
<dbReference type="GeneID" id="108016468"/>
<feature type="chain" id="PRO_5045117230" evidence="1">
    <location>
        <begin position="20"/>
        <end position="179"/>
    </location>
</feature>
<dbReference type="PANTHER" id="PTHR21112:SF0">
    <property type="entry name" value="CHEMOSENSORY PROTEIN A 29A-RELATED"/>
    <property type="match status" value="1"/>
</dbReference>
<keyword evidence="1" id="KW-0732">Signal</keyword>
<reference evidence="3" key="2">
    <citation type="submission" date="2025-08" db="UniProtKB">
        <authorList>
            <consortium name="RefSeq"/>
        </authorList>
    </citation>
    <scope>IDENTIFICATION</scope>
</reference>
<organism evidence="2 3">
    <name type="scientific">Drosophila suzukii</name>
    <name type="common">Spotted-wing drosophila fruit fly</name>
    <dbReference type="NCBI Taxonomy" id="28584"/>
    <lineage>
        <taxon>Eukaryota</taxon>
        <taxon>Metazoa</taxon>
        <taxon>Ecdysozoa</taxon>
        <taxon>Arthropoda</taxon>
        <taxon>Hexapoda</taxon>
        <taxon>Insecta</taxon>
        <taxon>Pterygota</taxon>
        <taxon>Neoptera</taxon>
        <taxon>Endopterygota</taxon>
        <taxon>Diptera</taxon>
        <taxon>Brachycera</taxon>
        <taxon>Muscomorpha</taxon>
        <taxon>Ephydroidea</taxon>
        <taxon>Drosophilidae</taxon>
        <taxon>Drosophila</taxon>
        <taxon>Sophophora</taxon>
    </lineage>
</organism>
<dbReference type="Pfam" id="PF06477">
    <property type="entry name" value="DUF1091"/>
    <property type="match status" value="1"/>
</dbReference>
<dbReference type="RefSeq" id="XP_070854986.1">
    <property type="nucleotide sequence ID" value="XM_070998885.1"/>
</dbReference>
<feature type="signal peptide" evidence="1">
    <location>
        <begin position="1"/>
        <end position="19"/>
    </location>
</feature>
<protein>
    <submittedName>
        <fullName evidence="3">Uncharacterized protein</fullName>
    </submittedName>
</protein>
<evidence type="ECO:0000313" key="3">
    <source>
        <dbReference type="RefSeq" id="XP_070854986.1"/>
    </source>
</evidence>
<name>A0ABM4TYD9_DROSZ</name>
<reference evidence="2" key="1">
    <citation type="submission" date="2025-05" db="UniProtKB">
        <authorList>
            <consortium name="RefSeq"/>
        </authorList>
    </citation>
    <scope>NUCLEOTIDE SEQUENCE [LARGE SCALE GENOMIC DNA]</scope>
</reference>
<evidence type="ECO:0000256" key="1">
    <source>
        <dbReference type="SAM" id="SignalP"/>
    </source>
</evidence>
<dbReference type="Proteomes" id="UP001652628">
    <property type="component" value="Chromosome 2L"/>
</dbReference>
<proteinExistence type="predicted"/>
<evidence type="ECO:0000313" key="2">
    <source>
        <dbReference type="Proteomes" id="UP001652628"/>
    </source>
</evidence>
<accession>A0ABM4TYD9</accession>
<gene>
    <name evidence="3" type="primary">LOC108016468</name>
</gene>
<sequence length="179" mass="20554">MQMIKFYVFLTLIADSCMSFPKSYQARFVSWNSKGSIVDFRVRFLGRERRLNGSVIISEDLDSKRFTMSAETYSDVSGGGDYKLMPFSMPHQSICQAAKNYGIYFRATLKYGVNTDIPFESNPCPIPKGNYYMKNASIETDDWPYIMPRGYFKGVAKFKKDNKVVGTQEVVIFIEDRTP</sequence>
<dbReference type="InterPro" id="IPR010512">
    <property type="entry name" value="DUF1091"/>
</dbReference>
<dbReference type="PANTHER" id="PTHR21112">
    <property type="entry name" value="CHEMOSENSORY PROTEIN A 29A-RELATED"/>
    <property type="match status" value="1"/>
</dbReference>